<evidence type="ECO:0000313" key="6">
    <source>
        <dbReference type="Proteomes" id="UP000000442"/>
    </source>
</evidence>
<dbReference type="Pfam" id="PF01041">
    <property type="entry name" value="DegT_DnrJ_EryC1"/>
    <property type="match status" value="1"/>
</dbReference>
<dbReference type="SUPFAM" id="SSF53383">
    <property type="entry name" value="PLP-dependent transferases"/>
    <property type="match status" value="1"/>
</dbReference>
<dbReference type="InterPro" id="IPR015424">
    <property type="entry name" value="PyrdxlP-dep_Trfase"/>
</dbReference>
<dbReference type="InterPro" id="IPR015422">
    <property type="entry name" value="PyrdxlP-dep_Trfase_small"/>
</dbReference>
<dbReference type="RefSeq" id="WP_015905479.1">
    <property type="nucleotide sequence ID" value="NC_012108.1"/>
</dbReference>
<dbReference type="InterPro" id="IPR015421">
    <property type="entry name" value="PyrdxlP-dep_Trfase_major"/>
</dbReference>
<dbReference type="GO" id="GO:0000271">
    <property type="term" value="P:polysaccharide biosynthetic process"/>
    <property type="evidence" value="ECO:0007669"/>
    <property type="project" value="TreeGrafter"/>
</dbReference>
<evidence type="ECO:0000313" key="5">
    <source>
        <dbReference type="EMBL" id="ACN16730.1"/>
    </source>
</evidence>
<dbReference type="KEGG" id="dat:HRM2_36720"/>
<organism evidence="5 6">
    <name type="scientific">Desulforapulum autotrophicum (strain ATCC 43914 / DSM 3382 / VKM B-1955 / HRM2)</name>
    <name type="common">Desulfobacterium autotrophicum</name>
    <dbReference type="NCBI Taxonomy" id="177437"/>
    <lineage>
        <taxon>Bacteria</taxon>
        <taxon>Pseudomonadati</taxon>
        <taxon>Thermodesulfobacteriota</taxon>
        <taxon>Desulfobacteria</taxon>
        <taxon>Desulfobacterales</taxon>
        <taxon>Desulfobacteraceae</taxon>
        <taxon>Desulforapulum</taxon>
    </lineage>
</organism>
<dbReference type="Gene3D" id="3.40.640.10">
    <property type="entry name" value="Type I PLP-dependent aspartate aminotransferase-like (Major domain)"/>
    <property type="match status" value="1"/>
</dbReference>
<comment type="similarity">
    <text evidence="1 4">Belongs to the DegT/DnrJ/EryC1 family.</text>
</comment>
<dbReference type="EC" id="2.6.1.-" evidence="5"/>
<keyword evidence="5" id="KW-0808">Transferase</keyword>
<proteinExistence type="inferred from homology"/>
<accession>C0QA12</accession>
<evidence type="ECO:0000256" key="4">
    <source>
        <dbReference type="RuleBase" id="RU004508"/>
    </source>
</evidence>
<feature type="active site" description="Proton acceptor" evidence="2">
    <location>
        <position position="189"/>
    </location>
</feature>
<dbReference type="CDD" id="cd00616">
    <property type="entry name" value="AHBA_syn"/>
    <property type="match status" value="1"/>
</dbReference>
<dbReference type="Gene3D" id="3.90.1150.10">
    <property type="entry name" value="Aspartate Aminotransferase, domain 1"/>
    <property type="match status" value="1"/>
</dbReference>
<dbReference type="PIRSF" id="PIRSF000390">
    <property type="entry name" value="PLP_StrS"/>
    <property type="match status" value="1"/>
</dbReference>
<keyword evidence="6" id="KW-1185">Reference proteome</keyword>
<dbReference type="HOGENOM" id="CLU_033332_7_2_7"/>
<keyword evidence="3 4" id="KW-0663">Pyridoxal phosphate</keyword>
<evidence type="ECO:0000256" key="2">
    <source>
        <dbReference type="PIRSR" id="PIRSR000390-1"/>
    </source>
</evidence>
<dbReference type="AlphaFoldDB" id="C0QA12"/>
<dbReference type="GO" id="GO:0008483">
    <property type="term" value="F:transaminase activity"/>
    <property type="evidence" value="ECO:0007669"/>
    <property type="project" value="UniProtKB-KW"/>
</dbReference>
<dbReference type="OrthoDB" id="9771070at2"/>
<dbReference type="PANTHER" id="PTHR30244:SF34">
    <property type="entry name" value="DTDP-4-AMINO-4,6-DIDEOXYGALACTOSE TRANSAMINASE"/>
    <property type="match status" value="1"/>
</dbReference>
<reference evidence="5 6" key="1">
    <citation type="journal article" date="2009" name="Environ. Microbiol.">
        <title>Genome sequence of Desulfobacterium autotrophicum HRM2, a marine sulfate reducer oxidizing organic carbon completely to carbon dioxide.</title>
        <authorList>
            <person name="Strittmatter A.W."/>
            <person name="Liesegang H."/>
            <person name="Rabus R."/>
            <person name="Decker I."/>
            <person name="Amann J."/>
            <person name="Andres S."/>
            <person name="Henne A."/>
            <person name="Fricke W.F."/>
            <person name="Martinez-Arias R."/>
            <person name="Bartels D."/>
            <person name="Goesmann A."/>
            <person name="Krause L."/>
            <person name="Puehler A."/>
            <person name="Klenk H.P."/>
            <person name="Richter M."/>
            <person name="Schuler M."/>
            <person name="Gloeckner F.O."/>
            <person name="Meyerdierks A."/>
            <person name="Gottschalk G."/>
            <person name="Amann R."/>
        </authorList>
    </citation>
    <scope>NUCLEOTIDE SEQUENCE [LARGE SCALE GENOMIC DNA]</scope>
    <source>
        <strain evidence="6">ATCC 43914 / DSM 3382 / HRM2</strain>
    </source>
</reference>
<name>C0QA12_DESAH</name>
<dbReference type="PANTHER" id="PTHR30244">
    <property type="entry name" value="TRANSAMINASE"/>
    <property type="match status" value="1"/>
</dbReference>
<protein>
    <submittedName>
        <fullName evidence="5">ArnB</fullName>
        <ecNumber evidence="5">2.6.1.-</ecNumber>
    </submittedName>
</protein>
<dbReference type="InterPro" id="IPR020026">
    <property type="entry name" value="PseC"/>
</dbReference>
<evidence type="ECO:0000256" key="1">
    <source>
        <dbReference type="ARBA" id="ARBA00037999"/>
    </source>
</evidence>
<gene>
    <name evidence="5" type="primary">arnB</name>
    <name evidence="5" type="ordered locus">HRM2_36720</name>
</gene>
<dbReference type="EMBL" id="CP001087">
    <property type="protein sequence ID" value="ACN16730.1"/>
    <property type="molecule type" value="Genomic_DNA"/>
</dbReference>
<keyword evidence="5" id="KW-0032">Aminotransferase</keyword>
<sequence>MISQKSAENYIPYGRQSIDEEDIQAVVNILKSDWLTTGPQIEKFEKAFCSFTNANEAVAVSSGTAALHAAMNAINIQPGDEVIVPPMTFAATANAVVYQGGTPVFADVLPDTLLINPEEVKKKITSRTKAIIAVDYAGQSCDYDALRFISDKHKLYLITDACHALGGRYKGRKIGSLADLTLFSFHPVKHITTGEGGMITCSDSTLAAKMKTFRNHGITTDQHRRSMEGTWYYEMESLGYNYRITDIQCALGLSQLKKLDGWIKNRNWIARKYDKAFSEEESISPLKVMKEMVHAYHLYVIKLPDRKLRDTVYKEMHRHNIGVNVHYIPVHLHPYYRKTFNTSQGLCPVAEDAFQRILSLPMHPKINNTDIKRIVTELTNAIEKNR</sequence>
<dbReference type="Proteomes" id="UP000000442">
    <property type="component" value="Chromosome"/>
</dbReference>
<dbReference type="STRING" id="177437.HRM2_36720"/>
<dbReference type="eggNOG" id="COG0399">
    <property type="taxonomic scope" value="Bacteria"/>
</dbReference>
<feature type="modified residue" description="N6-(pyridoxal phosphate)lysine" evidence="3">
    <location>
        <position position="189"/>
    </location>
</feature>
<evidence type="ECO:0000256" key="3">
    <source>
        <dbReference type="PIRSR" id="PIRSR000390-2"/>
    </source>
</evidence>
<dbReference type="GO" id="GO:0030170">
    <property type="term" value="F:pyridoxal phosphate binding"/>
    <property type="evidence" value="ECO:0007669"/>
    <property type="project" value="TreeGrafter"/>
</dbReference>
<dbReference type="NCBIfam" id="TIGR03588">
    <property type="entry name" value="PseC"/>
    <property type="match status" value="1"/>
</dbReference>
<dbReference type="InterPro" id="IPR000653">
    <property type="entry name" value="DegT/StrS_aminotransferase"/>
</dbReference>